<proteinExistence type="predicted"/>
<dbReference type="EMBL" id="CACRSJ010000104">
    <property type="protein sequence ID" value="VYS51274.1"/>
    <property type="molecule type" value="Genomic_DNA"/>
</dbReference>
<protein>
    <submittedName>
        <fullName evidence="1">Uncharacterized protein</fullName>
    </submittedName>
</protein>
<sequence>MIKTVEECFIRIPNLLPVRPLVFKNRLQVQEATPSSAPEPNTRFILDHRVLTC</sequence>
<evidence type="ECO:0000313" key="1">
    <source>
        <dbReference type="EMBL" id="VYS51274.1"/>
    </source>
</evidence>
<reference evidence="1 2" key="1">
    <citation type="submission" date="2019-11" db="EMBL/GenBank/DDBJ databases">
        <authorList>
            <person name="Jiao W.-B."/>
            <person name="Schneeberger K."/>
        </authorList>
    </citation>
    <scope>NUCLEOTIDE SEQUENCE [LARGE SCALE GENOMIC DNA]</scope>
    <source>
        <strain evidence="2">cv. An-1</strain>
    </source>
</reference>
<dbReference type="AlphaFoldDB" id="A0A654EPX1"/>
<accession>A0A654EPX1</accession>
<organism evidence="1 2">
    <name type="scientific">Arabidopsis thaliana</name>
    <name type="common">Mouse-ear cress</name>
    <dbReference type="NCBI Taxonomy" id="3702"/>
    <lineage>
        <taxon>Eukaryota</taxon>
        <taxon>Viridiplantae</taxon>
        <taxon>Streptophyta</taxon>
        <taxon>Embryophyta</taxon>
        <taxon>Tracheophyta</taxon>
        <taxon>Spermatophyta</taxon>
        <taxon>Magnoliopsida</taxon>
        <taxon>eudicotyledons</taxon>
        <taxon>Gunneridae</taxon>
        <taxon>Pentapetalae</taxon>
        <taxon>rosids</taxon>
        <taxon>malvids</taxon>
        <taxon>Brassicales</taxon>
        <taxon>Brassicaceae</taxon>
        <taxon>Camelineae</taxon>
        <taxon>Arabidopsis</taxon>
    </lineage>
</organism>
<name>A0A654EPX1_ARATH</name>
<gene>
    <name evidence="1" type="ORF">AN1_LOCUS6744</name>
</gene>
<dbReference type="ExpressionAtlas" id="A0A654EPX1">
    <property type="expression patterns" value="baseline and differential"/>
</dbReference>
<evidence type="ECO:0000313" key="2">
    <source>
        <dbReference type="Proteomes" id="UP000426265"/>
    </source>
</evidence>
<dbReference type="Proteomes" id="UP000426265">
    <property type="component" value="Unassembled WGS sequence"/>
</dbReference>